<organism evidence="2 3">
    <name type="scientific">Perkinsus olseni</name>
    <name type="common">Perkinsus atlanticus</name>
    <dbReference type="NCBI Taxonomy" id="32597"/>
    <lineage>
        <taxon>Eukaryota</taxon>
        <taxon>Sar</taxon>
        <taxon>Alveolata</taxon>
        <taxon>Perkinsozoa</taxon>
        <taxon>Perkinsea</taxon>
        <taxon>Perkinsida</taxon>
        <taxon>Perkinsidae</taxon>
        <taxon>Perkinsus</taxon>
    </lineage>
</organism>
<name>A0A7J6LMR8_PEROL</name>
<dbReference type="PIRSF" id="PIRSF006305">
    <property type="entry name" value="Maf"/>
    <property type="match status" value="1"/>
</dbReference>
<evidence type="ECO:0000256" key="1">
    <source>
        <dbReference type="ARBA" id="ARBA00022801"/>
    </source>
</evidence>
<dbReference type="Gene3D" id="3.90.950.10">
    <property type="match status" value="1"/>
</dbReference>
<dbReference type="Proteomes" id="UP000572268">
    <property type="component" value="Unassembled WGS sequence"/>
</dbReference>
<dbReference type="InterPro" id="IPR003697">
    <property type="entry name" value="Maf-like"/>
</dbReference>
<dbReference type="PANTHER" id="PTHR43213">
    <property type="entry name" value="BIFUNCTIONAL DTTP/UTP PYROPHOSPHATASE/METHYLTRANSFERASE PROTEIN-RELATED"/>
    <property type="match status" value="1"/>
</dbReference>
<dbReference type="AlphaFoldDB" id="A0A7J6LMR8"/>
<keyword evidence="1" id="KW-0378">Hydrolase</keyword>
<sequence>MNGNTVVGCLSCPLVSLMAGSTLRFPLPAASRRLKELMVCNDVVLGSQSLGRRKVLDATNCRYVAAMDPGIDEKAIRADTPEDTCVAIACGKADVLESRLKGMDVVLLCADQVAVCEDELREKPESAEEARRFMMDYSGGEGVITWTAVVVVDCLNGRREVGRHKAVTFDPIPEDVIDNILSDPGSLVYRCAGSFCVDDVMGPFVKSIEGGSDSVMGLPLGILEELLKRVRPLP</sequence>
<gene>
    <name evidence="2" type="ORF">FOL46_006156</name>
</gene>
<comment type="caution">
    <text evidence="2">The sequence shown here is derived from an EMBL/GenBank/DDBJ whole genome shotgun (WGS) entry which is preliminary data.</text>
</comment>
<dbReference type="PANTHER" id="PTHR43213:SF4">
    <property type="entry name" value="7-METHYL-GTP PYROPHOSPHATASE"/>
    <property type="match status" value="1"/>
</dbReference>
<dbReference type="GO" id="GO:0047429">
    <property type="term" value="F:nucleoside triphosphate diphosphatase activity"/>
    <property type="evidence" value="ECO:0007669"/>
    <property type="project" value="InterPro"/>
</dbReference>
<dbReference type="HAMAP" id="MF_00528">
    <property type="entry name" value="Maf"/>
    <property type="match status" value="1"/>
</dbReference>
<dbReference type="Pfam" id="PF02545">
    <property type="entry name" value="Maf"/>
    <property type="match status" value="1"/>
</dbReference>
<reference evidence="2 3" key="1">
    <citation type="submission" date="2020-04" db="EMBL/GenBank/DDBJ databases">
        <title>Perkinsus olseni comparative genomics.</title>
        <authorList>
            <person name="Bogema D.R."/>
        </authorList>
    </citation>
    <scope>NUCLEOTIDE SEQUENCE [LARGE SCALE GENOMIC DNA]</scope>
    <source>
        <strain evidence="2">ATCC PRA-31</strain>
    </source>
</reference>
<dbReference type="EMBL" id="JABANN010000391">
    <property type="protein sequence ID" value="KAF4660396.1"/>
    <property type="molecule type" value="Genomic_DNA"/>
</dbReference>
<dbReference type="SUPFAM" id="SSF52972">
    <property type="entry name" value="ITPase-like"/>
    <property type="match status" value="1"/>
</dbReference>
<dbReference type="InterPro" id="IPR029001">
    <property type="entry name" value="ITPase-like_fam"/>
</dbReference>
<evidence type="ECO:0008006" key="4">
    <source>
        <dbReference type="Google" id="ProtNLM"/>
    </source>
</evidence>
<accession>A0A7J6LMR8</accession>
<evidence type="ECO:0000313" key="2">
    <source>
        <dbReference type="EMBL" id="KAF4660396.1"/>
    </source>
</evidence>
<evidence type="ECO:0000313" key="3">
    <source>
        <dbReference type="Proteomes" id="UP000572268"/>
    </source>
</evidence>
<proteinExistence type="inferred from homology"/>
<protein>
    <recommendedName>
        <fullName evidence="4">Maf-like protein</fullName>
    </recommendedName>
</protein>